<dbReference type="KEGG" id="gry:D7I44_07715"/>
<dbReference type="RefSeq" id="WP_120788966.1">
    <property type="nucleotide sequence ID" value="NZ_CP032624.1"/>
</dbReference>
<keyword evidence="3" id="KW-1185">Reference proteome</keyword>
<evidence type="ECO:0000313" key="2">
    <source>
        <dbReference type="EMBL" id="AYG03434.1"/>
    </source>
</evidence>
<evidence type="ECO:0000313" key="3">
    <source>
        <dbReference type="Proteomes" id="UP000275069"/>
    </source>
</evidence>
<gene>
    <name evidence="2" type="ORF">D7I44_07715</name>
</gene>
<accession>A0A387BN33</accession>
<dbReference type="Proteomes" id="UP000275069">
    <property type="component" value="Chromosome"/>
</dbReference>
<proteinExistence type="predicted"/>
<keyword evidence="1" id="KW-1133">Transmembrane helix</keyword>
<feature type="transmembrane region" description="Helical" evidence="1">
    <location>
        <begin position="82"/>
        <end position="103"/>
    </location>
</feature>
<keyword evidence="1" id="KW-0472">Membrane</keyword>
<protein>
    <submittedName>
        <fullName evidence="2">Uncharacterized protein</fullName>
    </submittedName>
</protein>
<reference evidence="2 3" key="1">
    <citation type="submission" date="2018-09" db="EMBL/GenBank/DDBJ databases">
        <title>Genome sequencing of strain 2DFW10M-5.</title>
        <authorList>
            <person name="Heo J."/>
            <person name="Kim S.-J."/>
            <person name="Kwon S.-W."/>
        </authorList>
    </citation>
    <scope>NUCLEOTIDE SEQUENCE [LARGE SCALE GENOMIC DNA]</scope>
    <source>
        <strain evidence="2 3">2DFW10M-5</strain>
    </source>
</reference>
<organism evidence="2 3">
    <name type="scientific">Gryllotalpicola protaetiae</name>
    <dbReference type="NCBI Taxonomy" id="2419771"/>
    <lineage>
        <taxon>Bacteria</taxon>
        <taxon>Bacillati</taxon>
        <taxon>Actinomycetota</taxon>
        <taxon>Actinomycetes</taxon>
        <taxon>Micrococcales</taxon>
        <taxon>Microbacteriaceae</taxon>
        <taxon>Gryllotalpicola</taxon>
    </lineage>
</organism>
<feature type="transmembrane region" description="Helical" evidence="1">
    <location>
        <begin position="109"/>
        <end position="136"/>
    </location>
</feature>
<keyword evidence="1" id="KW-0812">Transmembrane</keyword>
<evidence type="ECO:0000256" key="1">
    <source>
        <dbReference type="SAM" id="Phobius"/>
    </source>
</evidence>
<name>A0A387BN33_9MICO</name>
<dbReference type="EMBL" id="CP032624">
    <property type="protein sequence ID" value="AYG03434.1"/>
    <property type="molecule type" value="Genomic_DNA"/>
</dbReference>
<feature type="transmembrane region" description="Helical" evidence="1">
    <location>
        <begin position="6"/>
        <end position="24"/>
    </location>
</feature>
<sequence length="183" mass="19546">MSWLPTLATAVAVASGIVGLFAAASRYSEPLRIHGRISRLRDARDASTPKSSSATVLQSRIDRESARLAVIATMRVPASLRFFPWITVVLPAVSGLSVWWLLATADGDGALVALVAFLVGLITALAVAVAVAVLWARRLHRERFVQRLLDAAPEDVPALVAEIEVSLEEIDKQPSGKSAVRSA</sequence>
<dbReference type="AlphaFoldDB" id="A0A387BN33"/>